<name>A0ABQ0DUV8_9EUKA</name>
<comment type="caution">
    <text evidence="2">The sequence shown here is derived from an EMBL/GenBank/DDBJ whole genome shotgun (WGS) entry which is preliminary data.</text>
</comment>
<gene>
    <name evidence="2" type="ORF">ENUP19_0298G0090</name>
</gene>
<dbReference type="InterPro" id="IPR000169">
    <property type="entry name" value="Pept_cys_AS"/>
</dbReference>
<dbReference type="Proteomes" id="UP001628156">
    <property type="component" value="Unassembled WGS sequence"/>
</dbReference>
<accession>A0ABQ0DUV8</accession>
<proteinExistence type="predicted"/>
<dbReference type="PROSITE" id="PS00139">
    <property type="entry name" value="THIOL_PROTEASE_CYS"/>
    <property type="match status" value="1"/>
</dbReference>
<evidence type="ECO:0000313" key="3">
    <source>
        <dbReference type="Proteomes" id="UP001628156"/>
    </source>
</evidence>
<dbReference type="Gene3D" id="3.90.70.10">
    <property type="entry name" value="Cysteine proteinases"/>
    <property type="match status" value="1"/>
</dbReference>
<keyword evidence="1" id="KW-1133">Transmembrane helix</keyword>
<protein>
    <recommendedName>
        <fullName evidence="4">Papain family cysteine protease domain containing protein</fullName>
    </recommendedName>
</protein>
<evidence type="ECO:0008006" key="4">
    <source>
        <dbReference type="Google" id="ProtNLM"/>
    </source>
</evidence>
<evidence type="ECO:0000256" key="1">
    <source>
        <dbReference type="SAM" id="Phobius"/>
    </source>
</evidence>
<feature type="transmembrane region" description="Helical" evidence="1">
    <location>
        <begin position="30"/>
        <end position="55"/>
    </location>
</feature>
<dbReference type="CDD" id="cd02619">
    <property type="entry name" value="Peptidase_C1"/>
    <property type="match status" value="1"/>
</dbReference>
<reference evidence="2 3" key="1">
    <citation type="journal article" date="2019" name="PLoS Negl. Trop. Dis.">
        <title>Whole genome sequencing of Entamoeba nuttalli reveals mammalian host-related molecular signatures and a novel octapeptide-repeat surface protein.</title>
        <authorList>
            <person name="Tanaka M."/>
            <person name="Makiuchi T."/>
            <person name="Komiyama T."/>
            <person name="Shiina T."/>
            <person name="Osaki K."/>
            <person name="Tachibana H."/>
        </authorList>
    </citation>
    <scope>NUCLEOTIDE SEQUENCE [LARGE SCALE GENOMIC DNA]</scope>
    <source>
        <strain evidence="2 3">P19-061405</strain>
    </source>
</reference>
<keyword evidence="1" id="KW-0812">Transmembrane</keyword>
<dbReference type="PANTHER" id="PTHR35899:SF1">
    <property type="entry name" value="PEPTIDASE C1A PAPAIN C-TERMINAL DOMAIN-CONTAINING PROTEIN"/>
    <property type="match status" value="1"/>
</dbReference>
<keyword evidence="3" id="KW-1185">Reference proteome</keyword>
<sequence>MDKDIGVTPLLNPDEGYSPKKKHNTKETFCTLWMILSMITFVLFGIVLTCCMFLSTRLEGFTTKIIDNYEEKLPSQYLIPQNASVIPKNQQSRGSCWIFSTIGYLESSYRAYGLRHNLLNSTEYVQFSEQAYGKLIFEYCQKHKEIPICNYGGMGINQTSDGSVEFIYYLGDYAKNIILPTSVCNYYPERGEGEFHCNDEELPKIMATNPLNFTIKNIKTMYSVNEIKQTMYEHKSPISYGLATVQKAYYFECNEQNPQYKEKVCTECEFPCYAAASGEYIRDDSKAKTCCSRVGMAAYSNDGIFDLHGEVMGSGGHAMIIVGWNDEFRVDRENTKYIEIQENSNNRDEFGNKEYNSVKGGFIIKNSWGNAGHSMAYWMQNISEANEAIICPLTQSVKNWGPVDIECLKEKKTYKECGFGRIRHVGIEKKTLLGGTKLQCRITSNETSDVLKMSLLGFEPCSHRDANEYIYSLVGIQSDNEEDETTSLNLKNDIPKLSDTQRIFYIAKIKLNEDNNTIDSVEEIKTNMTTLNMLEKVFKPMADEDVQNSIHCGYYFQPYSTIRFLVSDYKAWGYESYAFSYMDIEWDKKSYLKGNEDNIDYQWIKNSTVNYEYPQFDGPFGNLLNSN</sequence>
<keyword evidence="1" id="KW-0472">Membrane</keyword>
<dbReference type="SUPFAM" id="SSF54001">
    <property type="entry name" value="Cysteine proteinases"/>
    <property type="match status" value="1"/>
</dbReference>
<dbReference type="EMBL" id="BAAFRS010000298">
    <property type="protein sequence ID" value="GAB1226635.1"/>
    <property type="molecule type" value="Genomic_DNA"/>
</dbReference>
<dbReference type="InterPro" id="IPR038765">
    <property type="entry name" value="Papain-like_cys_pep_sf"/>
</dbReference>
<dbReference type="PANTHER" id="PTHR35899">
    <property type="entry name" value="PAPAIN FAMILY CYSTEINE PROTEASE DOMAIN CONTAINING PROTEIN"/>
    <property type="match status" value="1"/>
</dbReference>
<evidence type="ECO:0000313" key="2">
    <source>
        <dbReference type="EMBL" id="GAB1226635.1"/>
    </source>
</evidence>
<organism evidence="2 3">
    <name type="scientific">Entamoeba nuttalli</name>
    <dbReference type="NCBI Taxonomy" id="412467"/>
    <lineage>
        <taxon>Eukaryota</taxon>
        <taxon>Amoebozoa</taxon>
        <taxon>Evosea</taxon>
        <taxon>Archamoebae</taxon>
        <taxon>Mastigamoebida</taxon>
        <taxon>Entamoebidae</taxon>
        <taxon>Entamoeba</taxon>
    </lineage>
</organism>